<gene>
    <name evidence="3" type="ORF">SK128_000930</name>
</gene>
<proteinExistence type="predicted"/>
<protein>
    <submittedName>
        <fullName evidence="3">Uncharacterized protein</fullName>
    </submittedName>
</protein>
<feature type="signal peptide" evidence="2">
    <location>
        <begin position="1"/>
        <end position="18"/>
    </location>
</feature>
<reference evidence="3 4" key="1">
    <citation type="submission" date="2023-11" db="EMBL/GenBank/DDBJ databases">
        <title>Halocaridina rubra genome assembly.</title>
        <authorList>
            <person name="Smith C."/>
        </authorList>
    </citation>
    <scope>NUCLEOTIDE SEQUENCE [LARGE SCALE GENOMIC DNA]</scope>
    <source>
        <strain evidence="3">EP-1</strain>
        <tissue evidence="3">Whole</tissue>
    </source>
</reference>
<dbReference type="Proteomes" id="UP001381693">
    <property type="component" value="Unassembled WGS sequence"/>
</dbReference>
<evidence type="ECO:0000313" key="3">
    <source>
        <dbReference type="EMBL" id="KAK7068867.1"/>
    </source>
</evidence>
<feature type="region of interest" description="Disordered" evidence="1">
    <location>
        <begin position="97"/>
        <end position="165"/>
    </location>
</feature>
<evidence type="ECO:0000256" key="2">
    <source>
        <dbReference type="SAM" id="SignalP"/>
    </source>
</evidence>
<feature type="compositionally biased region" description="Basic residues" evidence="1">
    <location>
        <begin position="97"/>
        <end position="157"/>
    </location>
</feature>
<sequence>MKGLMTILVMAIIAMVWATPGAVFPYNLKRRQPFDLQKNLAEIDALQNRENYFGQVMMESGEEEDMLSKLLFTRQTRKLYPPGEKIREGKVLKRSIYLKRGGGRRRKHRRRSKEKNSREHRRHGSKEKRRRSKEKKYRRHKMRKHKKSKEKRIRGGGKTRADDPWTFKTPALETTRQTFSSFYQTTVFLQTTVITDNPMFVTNPFSVTSPMVTKEYPEGTPFPHLINRTDDPFLYISRFN</sequence>
<comment type="caution">
    <text evidence="3">The sequence shown here is derived from an EMBL/GenBank/DDBJ whole genome shotgun (WGS) entry which is preliminary data.</text>
</comment>
<organism evidence="3 4">
    <name type="scientific">Halocaridina rubra</name>
    <name type="common">Hawaiian red shrimp</name>
    <dbReference type="NCBI Taxonomy" id="373956"/>
    <lineage>
        <taxon>Eukaryota</taxon>
        <taxon>Metazoa</taxon>
        <taxon>Ecdysozoa</taxon>
        <taxon>Arthropoda</taxon>
        <taxon>Crustacea</taxon>
        <taxon>Multicrustacea</taxon>
        <taxon>Malacostraca</taxon>
        <taxon>Eumalacostraca</taxon>
        <taxon>Eucarida</taxon>
        <taxon>Decapoda</taxon>
        <taxon>Pleocyemata</taxon>
        <taxon>Caridea</taxon>
        <taxon>Atyoidea</taxon>
        <taxon>Atyidae</taxon>
        <taxon>Halocaridina</taxon>
    </lineage>
</organism>
<evidence type="ECO:0000313" key="4">
    <source>
        <dbReference type="Proteomes" id="UP001381693"/>
    </source>
</evidence>
<accession>A0AAN8WPU3</accession>
<feature type="chain" id="PRO_5042998805" evidence="2">
    <location>
        <begin position="19"/>
        <end position="240"/>
    </location>
</feature>
<dbReference type="AlphaFoldDB" id="A0AAN8WPU3"/>
<name>A0AAN8WPU3_HALRR</name>
<keyword evidence="2" id="KW-0732">Signal</keyword>
<evidence type="ECO:0000256" key="1">
    <source>
        <dbReference type="SAM" id="MobiDB-lite"/>
    </source>
</evidence>
<dbReference type="EMBL" id="JAXCGZ010017097">
    <property type="protein sequence ID" value="KAK7068867.1"/>
    <property type="molecule type" value="Genomic_DNA"/>
</dbReference>
<keyword evidence="4" id="KW-1185">Reference proteome</keyword>